<proteinExistence type="predicted"/>
<keyword evidence="2" id="KW-1185">Reference proteome</keyword>
<protein>
    <submittedName>
        <fullName evidence="1">Uncharacterized protein</fullName>
    </submittedName>
</protein>
<sequence>MVQINVVKITYNFFKKMESPQIVCIQSLIAELELQVLNKKISGLYKQKIINRVEIDKLRNEKRNILDEYNFSNYIGCFS</sequence>
<dbReference type="AlphaFoldDB" id="A0A6G0XCD4"/>
<organism evidence="1 2">
    <name type="scientific">Aphis craccivora</name>
    <name type="common">Cowpea aphid</name>
    <dbReference type="NCBI Taxonomy" id="307492"/>
    <lineage>
        <taxon>Eukaryota</taxon>
        <taxon>Metazoa</taxon>
        <taxon>Ecdysozoa</taxon>
        <taxon>Arthropoda</taxon>
        <taxon>Hexapoda</taxon>
        <taxon>Insecta</taxon>
        <taxon>Pterygota</taxon>
        <taxon>Neoptera</taxon>
        <taxon>Paraneoptera</taxon>
        <taxon>Hemiptera</taxon>
        <taxon>Sternorrhyncha</taxon>
        <taxon>Aphidomorpha</taxon>
        <taxon>Aphidoidea</taxon>
        <taxon>Aphididae</taxon>
        <taxon>Aphidini</taxon>
        <taxon>Aphis</taxon>
        <taxon>Aphis</taxon>
    </lineage>
</organism>
<dbReference type="Proteomes" id="UP000478052">
    <property type="component" value="Unassembled WGS sequence"/>
</dbReference>
<dbReference type="EMBL" id="VUJU01007951">
    <property type="protein sequence ID" value="KAF0737856.1"/>
    <property type="molecule type" value="Genomic_DNA"/>
</dbReference>
<name>A0A6G0XCD4_APHCR</name>
<evidence type="ECO:0000313" key="1">
    <source>
        <dbReference type="EMBL" id="KAF0737856.1"/>
    </source>
</evidence>
<comment type="caution">
    <text evidence="1">The sequence shown here is derived from an EMBL/GenBank/DDBJ whole genome shotgun (WGS) entry which is preliminary data.</text>
</comment>
<evidence type="ECO:0000313" key="2">
    <source>
        <dbReference type="Proteomes" id="UP000478052"/>
    </source>
</evidence>
<reference evidence="1 2" key="1">
    <citation type="submission" date="2019-08" db="EMBL/GenBank/DDBJ databases">
        <title>Whole genome of Aphis craccivora.</title>
        <authorList>
            <person name="Voronova N.V."/>
            <person name="Shulinski R.S."/>
            <person name="Bandarenka Y.V."/>
            <person name="Zhorov D.G."/>
            <person name="Warner D."/>
        </authorList>
    </citation>
    <scope>NUCLEOTIDE SEQUENCE [LARGE SCALE GENOMIC DNA]</scope>
    <source>
        <strain evidence="1">180601</strain>
        <tissue evidence="1">Whole Body</tissue>
    </source>
</reference>
<gene>
    <name evidence="1" type="ORF">FWK35_00021032</name>
</gene>
<accession>A0A6G0XCD4</accession>
<dbReference type="OrthoDB" id="2352506at2759"/>